<evidence type="ECO:0000313" key="2">
    <source>
        <dbReference type="EMBL" id="ADH68153.1"/>
    </source>
</evidence>
<feature type="compositionally biased region" description="Basic and acidic residues" evidence="1">
    <location>
        <begin position="289"/>
        <end position="298"/>
    </location>
</feature>
<feature type="region of interest" description="Disordered" evidence="1">
    <location>
        <begin position="275"/>
        <end position="383"/>
    </location>
</feature>
<accession>D7AYZ1</accession>
<gene>
    <name evidence="2" type="ordered locus">Ndas_2740</name>
</gene>
<evidence type="ECO:0000256" key="1">
    <source>
        <dbReference type="SAM" id="MobiDB-lite"/>
    </source>
</evidence>
<keyword evidence="3" id="KW-1185">Reference proteome</keyword>
<dbReference type="HOGENOM" id="CLU_721263_0_0_11"/>
<dbReference type="KEGG" id="nda:Ndas_2740"/>
<dbReference type="GeneID" id="91485303"/>
<dbReference type="EMBL" id="CP002040">
    <property type="protein sequence ID" value="ADH68153.1"/>
    <property type="molecule type" value="Genomic_DNA"/>
</dbReference>
<dbReference type="RefSeq" id="WP_013153760.1">
    <property type="nucleotide sequence ID" value="NC_014210.1"/>
</dbReference>
<feature type="compositionally biased region" description="Gly residues" evidence="1">
    <location>
        <begin position="275"/>
        <end position="288"/>
    </location>
</feature>
<dbReference type="eggNOG" id="ENOG5033PK9">
    <property type="taxonomic scope" value="Bacteria"/>
</dbReference>
<feature type="compositionally biased region" description="Basic and acidic residues" evidence="1">
    <location>
        <begin position="343"/>
        <end position="357"/>
    </location>
</feature>
<dbReference type="STRING" id="446468.Ndas_2740"/>
<name>D7AYZ1_NOCDD</name>
<dbReference type="Proteomes" id="UP000002219">
    <property type="component" value="Chromosome 1"/>
</dbReference>
<dbReference type="AlphaFoldDB" id="D7AYZ1"/>
<evidence type="ECO:0000313" key="3">
    <source>
        <dbReference type="Proteomes" id="UP000002219"/>
    </source>
</evidence>
<proteinExistence type="predicted"/>
<feature type="compositionally biased region" description="Basic and acidic residues" evidence="1">
    <location>
        <begin position="374"/>
        <end position="383"/>
    </location>
</feature>
<reference evidence="2 3" key="1">
    <citation type="journal article" date="2010" name="Stand. Genomic Sci.">
        <title>Complete genome sequence of Nocardiopsis dassonvillei type strain (IMRU 509).</title>
        <authorList>
            <person name="Sun H."/>
            <person name="Lapidus A."/>
            <person name="Nolan M."/>
            <person name="Lucas S."/>
            <person name="Del Rio T.G."/>
            <person name="Tice H."/>
            <person name="Cheng J.F."/>
            <person name="Tapia R."/>
            <person name="Han C."/>
            <person name="Goodwin L."/>
            <person name="Pitluck S."/>
            <person name="Pagani I."/>
            <person name="Ivanova N."/>
            <person name="Mavromatis K."/>
            <person name="Mikhailova N."/>
            <person name="Pati A."/>
            <person name="Chen A."/>
            <person name="Palaniappan K."/>
            <person name="Land M."/>
            <person name="Hauser L."/>
            <person name="Chang Y.J."/>
            <person name="Jeffries C.D."/>
            <person name="Djao O.D."/>
            <person name="Rohde M."/>
            <person name="Sikorski J."/>
            <person name="Goker M."/>
            <person name="Woyke T."/>
            <person name="Bristow J."/>
            <person name="Eisen J.A."/>
            <person name="Markowitz V."/>
            <person name="Hugenholtz P."/>
            <person name="Kyrpides N.C."/>
            <person name="Klenk H.P."/>
        </authorList>
    </citation>
    <scope>NUCLEOTIDE SEQUENCE [LARGE SCALE GENOMIC DNA]</scope>
    <source>
        <strain evidence="3">ATCC 23218 / DSM 43111 / CIP 107115 / JCM 7437 / KCTC 9190 / NBRC 14626 / NCTC 10488 / NRRL B-5397 / IMRU 509</strain>
    </source>
</reference>
<organism evidence="2 3">
    <name type="scientific">Nocardiopsis dassonvillei (strain ATCC 23218 / DSM 43111 / CIP 107115 / JCM 7437 / KCTC 9190 / NBRC 14626 / NCTC 10488 / NRRL B-5397 / IMRU 509)</name>
    <name type="common">Actinomadura dassonvillei</name>
    <dbReference type="NCBI Taxonomy" id="446468"/>
    <lineage>
        <taxon>Bacteria</taxon>
        <taxon>Bacillati</taxon>
        <taxon>Actinomycetota</taxon>
        <taxon>Actinomycetes</taxon>
        <taxon>Streptosporangiales</taxon>
        <taxon>Nocardiopsidaceae</taxon>
        <taxon>Nocardiopsis</taxon>
    </lineage>
</organism>
<sequence length="383" mass="42403">MEQFSYDPVLRQEEIQTFRLFTPLRPPEHGTAMVLEPHRGDAVLVRPGEVVPEARFGAYQRMFLVDTAEHRLGFLVTLVSRDPGFGFRAGVTLSCRVVDPVAVIERGIRDMASTLRGPLRRMLRNVSSRYDISQFHETEQALNEAVASFHGDSAIRLRRVVVELQLDEEEITTGGRAYRDKLREQRLDSMGRAYNLRLLREEGPEALIAGMLEKEGDRAVLEWIRSEEASERAELMRALDVVMSRNEGEREPFDTAEIERTIVDRLVDGGSRTIGGIGRVRGVSGGGRTGRERARELEGPSSGTPGPTVRAEFADTYPEGPPEDEPLPAVGRTEPAAAAVPVEDPRSARPRSQEGRSRSTGGDAGSRGSRVRGVRRDGDGGHR</sequence>
<dbReference type="OrthoDB" id="3629585at2"/>
<protein>
    <submittedName>
        <fullName evidence="2">Uncharacterized protein</fullName>
    </submittedName>
</protein>